<sequence>MTPAMNNHPIHNTFKILPLIASAMVLASCGKEQVQATATARPAVPVAFGEVESGRVSDGTEYNVALVSREIANVRPRVSGNILERYVELGDRVTAGQRMFVIDPIEQQAAVNSQLAQVGSATAAVETAKSNLQSAIAERARIAAEKDLNSARANWENAKSTLLSQEAELTRRQAQLDYQTLENERYQALAADGAVSQETADQTKRSYLQAQADVKNQEKVIEAAQSQVESTRRAYDRLIASVDAQLAAQDQVIAGARAEIARAEQDLQRTRQQAAEAEARLGFYEINAPFSGTVGNVPIKVGDFVDSQTLLATVSQSQPLEVLIQIPIDRLAQVRIGTKIELKTQDNQPITTIPVSFISPQTDPNTQTITIKGIYANAQNQLRTDQLVKAKVVWEDRPSLTIPTTAIKRIGGQAFVFVVNESEGQQVATQTPVTLGSITGQNFVVQEGLQGGETIVTEGVVKLFDGAAVVDASTLPNSAEQS</sequence>
<dbReference type="PANTHER" id="PTHR30469">
    <property type="entry name" value="MULTIDRUG RESISTANCE PROTEIN MDTA"/>
    <property type="match status" value="1"/>
</dbReference>
<dbReference type="Gene3D" id="1.10.287.470">
    <property type="entry name" value="Helix hairpin bin"/>
    <property type="match status" value="2"/>
</dbReference>
<feature type="domain" description="Multidrug resistance protein MdtA-like barrel-sandwich hybrid" evidence="3">
    <location>
        <begin position="71"/>
        <end position="309"/>
    </location>
</feature>
<evidence type="ECO:0000259" key="3">
    <source>
        <dbReference type="Pfam" id="PF25917"/>
    </source>
</evidence>
<organism evidence="5 6">
    <name type="scientific">Roseofilum capinflatum BLCC-M114</name>
    <dbReference type="NCBI Taxonomy" id="3022440"/>
    <lineage>
        <taxon>Bacteria</taxon>
        <taxon>Bacillati</taxon>
        <taxon>Cyanobacteriota</taxon>
        <taxon>Cyanophyceae</taxon>
        <taxon>Desertifilales</taxon>
        <taxon>Desertifilaceae</taxon>
        <taxon>Roseofilum</taxon>
        <taxon>Roseofilum capinflatum</taxon>
    </lineage>
</organism>
<gene>
    <name evidence="5" type="ORF">PMG25_21085</name>
</gene>
<accession>A0ABT7BBY6</accession>
<feature type="coiled-coil region" evidence="2">
    <location>
        <begin position="125"/>
        <end position="287"/>
    </location>
</feature>
<dbReference type="Gene3D" id="2.40.420.20">
    <property type="match status" value="1"/>
</dbReference>
<dbReference type="InterPro" id="IPR058625">
    <property type="entry name" value="MdtA-like_BSH"/>
</dbReference>
<dbReference type="InterPro" id="IPR058637">
    <property type="entry name" value="YknX-like_C"/>
</dbReference>
<evidence type="ECO:0000256" key="1">
    <source>
        <dbReference type="ARBA" id="ARBA00009477"/>
    </source>
</evidence>
<feature type="domain" description="YknX-like C-terminal permuted SH3-like" evidence="4">
    <location>
        <begin position="400"/>
        <end position="469"/>
    </location>
</feature>
<comment type="similarity">
    <text evidence="1">Belongs to the membrane fusion protein (MFP) (TC 8.A.1) family.</text>
</comment>
<dbReference type="Pfam" id="PF25989">
    <property type="entry name" value="YknX_C"/>
    <property type="match status" value="1"/>
</dbReference>
<dbReference type="SUPFAM" id="SSF111369">
    <property type="entry name" value="HlyD-like secretion proteins"/>
    <property type="match status" value="3"/>
</dbReference>
<keyword evidence="2" id="KW-0175">Coiled coil</keyword>
<dbReference type="PANTHER" id="PTHR30469:SF39">
    <property type="entry name" value="SLL0180 PROTEIN"/>
    <property type="match status" value="1"/>
</dbReference>
<comment type="caution">
    <text evidence="5">The sequence shown here is derived from an EMBL/GenBank/DDBJ whole genome shotgun (WGS) entry which is preliminary data.</text>
</comment>
<dbReference type="Gene3D" id="2.40.50.100">
    <property type="match status" value="2"/>
</dbReference>
<protein>
    <submittedName>
        <fullName evidence="5">Efflux RND transporter periplasmic adaptor subunit</fullName>
    </submittedName>
</protein>
<evidence type="ECO:0000313" key="6">
    <source>
        <dbReference type="Proteomes" id="UP001235849"/>
    </source>
</evidence>
<name>A0ABT7BBY6_9CYAN</name>
<keyword evidence="6" id="KW-1185">Reference proteome</keyword>
<dbReference type="Pfam" id="PF25917">
    <property type="entry name" value="BSH_RND"/>
    <property type="match status" value="1"/>
</dbReference>
<evidence type="ECO:0000313" key="5">
    <source>
        <dbReference type="EMBL" id="MDJ1176585.1"/>
    </source>
</evidence>
<proteinExistence type="inferred from homology"/>
<dbReference type="EMBL" id="JAQOSO010000109">
    <property type="protein sequence ID" value="MDJ1176585.1"/>
    <property type="molecule type" value="Genomic_DNA"/>
</dbReference>
<evidence type="ECO:0000259" key="4">
    <source>
        <dbReference type="Pfam" id="PF25989"/>
    </source>
</evidence>
<evidence type="ECO:0000256" key="2">
    <source>
        <dbReference type="SAM" id="Coils"/>
    </source>
</evidence>
<dbReference type="InterPro" id="IPR006143">
    <property type="entry name" value="RND_pump_MFP"/>
</dbReference>
<dbReference type="RefSeq" id="WP_283768861.1">
    <property type="nucleotide sequence ID" value="NZ_JAQOSO010000109.1"/>
</dbReference>
<dbReference type="Proteomes" id="UP001235849">
    <property type="component" value="Unassembled WGS sequence"/>
</dbReference>
<reference evidence="5 6" key="1">
    <citation type="submission" date="2023-01" db="EMBL/GenBank/DDBJ databases">
        <title>Novel diversity within Roseofilum (Cyanobacteria; Desertifilaceae) from marine benthic mats with descriptions of four novel species.</title>
        <authorList>
            <person name="Wang Y."/>
            <person name="Berthold D.E."/>
            <person name="Hu J."/>
            <person name="Lefler F.W."/>
            <person name="Laughinghouse H.D. IV."/>
        </authorList>
    </citation>
    <scope>NUCLEOTIDE SEQUENCE [LARGE SCALE GENOMIC DNA]</scope>
    <source>
        <strain evidence="5 6">BLCC-M114</strain>
    </source>
</reference>
<dbReference type="NCBIfam" id="TIGR01730">
    <property type="entry name" value="RND_mfp"/>
    <property type="match status" value="1"/>
</dbReference>
<dbReference type="Gene3D" id="2.40.30.170">
    <property type="match status" value="1"/>
</dbReference>